<gene>
    <name evidence="1" type="ORF">LCGC14_1713920</name>
</gene>
<sequence>IREKVIFNIKKTESIEELKKDPKSMKLLDKYKYLKKLEKKRKLKMNDKEICLVEVKRSTKPVFTKKKTNVEFFIRTGASTKPLNMKETYEYIELHFKNL</sequence>
<accession>A0A0F9KEE4</accession>
<proteinExistence type="predicted"/>
<evidence type="ECO:0000313" key="1">
    <source>
        <dbReference type="EMBL" id="KKM13665.1"/>
    </source>
</evidence>
<comment type="caution">
    <text evidence="1">The sequence shown here is derived from an EMBL/GenBank/DDBJ whole genome shotgun (WGS) entry which is preliminary data.</text>
</comment>
<protein>
    <submittedName>
        <fullName evidence="1">Uncharacterized protein</fullName>
    </submittedName>
</protein>
<name>A0A0F9KEE4_9ZZZZ</name>
<dbReference type="EMBL" id="LAZR01015330">
    <property type="protein sequence ID" value="KKM13665.1"/>
    <property type="molecule type" value="Genomic_DNA"/>
</dbReference>
<dbReference type="Gene3D" id="3.30.950.30">
    <property type="entry name" value="Schlafen, AAA domain"/>
    <property type="match status" value="1"/>
</dbReference>
<dbReference type="AlphaFoldDB" id="A0A0F9KEE4"/>
<reference evidence="1" key="1">
    <citation type="journal article" date="2015" name="Nature">
        <title>Complex archaea that bridge the gap between prokaryotes and eukaryotes.</title>
        <authorList>
            <person name="Spang A."/>
            <person name="Saw J.H."/>
            <person name="Jorgensen S.L."/>
            <person name="Zaremba-Niedzwiedzka K."/>
            <person name="Martijn J."/>
            <person name="Lind A.E."/>
            <person name="van Eijk R."/>
            <person name="Schleper C."/>
            <person name="Guy L."/>
            <person name="Ettema T.J."/>
        </authorList>
    </citation>
    <scope>NUCLEOTIDE SEQUENCE</scope>
</reference>
<feature type="non-terminal residue" evidence="1">
    <location>
        <position position="1"/>
    </location>
</feature>
<organism evidence="1">
    <name type="scientific">marine sediment metagenome</name>
    <dbReference type="NCBI Taxonomy" id="412755"/>
    <lineage>
        <taxon>unclassified sequences</taxon>
        <taxon>metagenomes</taxon>
        <taxon>ecological metagenomes</taxon>
    </lineage>
</organism>
<dbReference type="InterPro" id="IPR038461">
    <property type="entry name" value="Schlafen_AlbA_2_dom_sf"/>
</dbReference>